<protein>
    <recommendedName>
        <fullName evidence="3">F-box domain-containing protein</fullName>
    </recommendedName>
</protein>
<reference evidence="1" key="2">
    <citation type="submission" date="2020-11" db="EMBL/GenBank/DDBJ databases">
        <authorList>
            <consortium name="DOE Joint Genome Institute"/>
            <person name="Kuo A."/>
            <person name="Miyauchi S."/>
            <person name="Kiss E."/>
            <person name="Drula E."/>
            <person name="Kohler A."/>
            <person name="Sanchez-Garcia M."/>
            <person name="Andreopoulos B."/>
            <person name="Barry K.W."/>
            <person name="Bonito G."/>
            <person name="Buee M."/>
            <person name="Carver A."/>
            <person name="Chen C."/>
            <person name="Cichocki N."/>
            <person name="Clum A."/>
            <person name="Culley D."/>
            <person name="Crous P.W."/>
            <person name="Fauchery L."/>
            <person name="Girlanda M."/>
            <person name="Hayes R."/>
            <person name="Keri Z."/>
            <person name="Labutti K."/>
            <person name="Lipzen A."/>
            <person name="Lombard V."/>
            <person name="Magnuson J."/>
            <person name="Maillard F."/>
            <person name="Morin E."/>
            <person name="Murat C."/>
            <person name="Nolan M."/>
            <person name="Ohm R."/>
            <person name="Pangilinan J."/>
            <person name="Pereira M."/>
            <person name="Perotto S."/>
            <person name="Peter M."/>
            <person name="Riley R."/>
            <person name="Sitrit Y."/>
            <person name="Stielow B."/>
            <person name="Szollosi G."/>
            <person name="Zifcakova L."/>
            <person name="Stursova M."/>
            <person name="Spatafora J.W."/>
            <person name="Tedersoo L."/>
            <person name="Vaario L.-M."/>
            <person name="Yamada A."/>
            <person name="Yan M."/>
            <person name="Wang P."/>
            <person name="Xu J."/>
            <person name="Bruns T."/>
            <person name="Baldrian P."/>
            <person name="Vilgalys R."/>
            <person name="Henrissat B."/>
            <person name="Grigoriev I.V."/>
            <person name="Hibbett D."/>
            <person name="Nagy L.G."/>
            <person name="Martin F.M."/>
        </authorList>
    </citation>
    <scope>NUCLEOTIDE SEQUENCE</scope>
    <source>
        <strain evidence="1">UH-Tt-Lm1</strain>
    </source>
</reference>
<comment type="caution">
    <text evidence="1">The sequence shown here is derived from an EMBL/GenBank/DDBJ whole genome shotgun (WGS) entry which is preliminary data.</text>
</comment>
<accession>A0A9P6L7G5</accession>
<dbReference type="OrthoDB" id="2773799at2759"/>
<proteinExistence type="predicted"/>
<evidence type="ECO:0000313" key="1">
    <source>
        <dbReference type="EMBL" id="KAF9785487.1"/>
    </source>
</evidence>
<organism evidence="1 2">
    <name type="scientific">Thelephora terrestris</name>
    <dbReference type="NCBI Taxonomy" id="56493"/>
    <lineage>
        <taxon>Eukaryota</taxon>
        <taxon>Fungi</taxon>
        <taxon>Dikarya</taxon>
        <taxon>Basidiomycota</taxon>
        <taxon>Agaricomycotina</taxon>
        <taxon>Agaricomycetes</taxon>
        <taxon>Thelephorales</taxon>
        <taxon>Thelephoraceae</taxon>
        <taxon>Thelephora</taxon>
    </lineage>
</organism>
<gene>
    <name evidence="1" type="ORF">BJ322DRAFT_1194215</name>
</gene>
<evidence type="ECO:0008006" key="3">
    <source>
        <dbReference type="Google" id="ProtNLM"/>
    </source>
</evidence>
<sequence length="492" mass="56284">MRTALRKDEILKSICQHLTRIDRGFSTLIALARTSKSLKETPLDVLWGTGAVSLTDALKTLPPDSWSATKDSFTLERKITPNELFQLRQYTKRITNLQVGGGKGFETFSTLIIQYGSPHLHKLWPKVEILWWTAPSEHLHFLQFFLTPSVRNLMVNLEKSEDEVFRETLCLIESRCVHLKQLRLFDSETRENKDLQRIIRQILSKNARTLRVFMPPQDPSAPLVSDILQLPSLQELVMHVPQIPQRLPSRILPCLRSLLFSLDHPLDILDLLHTLRKSRLINFTLNCPYPTSQADQIALAHFFRTSGLYDSLKFLVWEPPSNGSAFTWQFVTILRPFANLQALQLELNCHTACQFEFGHDDVVQISKWMPRLRELIFGGSPCPTGGTFTDIGYHTLAVVAKNCPYLYSLAVHFDIRTIGPVRWRVQPNPNVTFWDVGTTVLPSNPELRTFIALAVVKLFPKVTITGKASDQWSDISEEIEYMRLPPVHWPSG</sequence>
<keyword evidence="2" id="KW-1185">Reference proteome</keyword>
<reference evidence="1" key="1">
    <citation type="journal article" date="2020" name="Nat. Commun.">
        <title>Large-scale genome sequencing of mycorrhizal fungi provides insights into the early evolution of symbiotic traits.</title>
        <authorList>
            <person name="Miyauchi S."/>
            <person name="Kiss E."/>
            <person name="Kuo A."/>
            <person name="Drula E."/>
            <person name="Kohler A."/>
            <person name="Sanchez-Garcia M."/>
            <person name="Morin E."/>
            <person name="Andreopoulos B."/>
            <person name="Barry K.W."/>
            <person name="Bonito G."/>
            <person name="Buee M."/>
            <person name="Carver A."/>
            <person name="Chen C."/>
            <person name="Cichocki N."/>
            <person name="Clum A."/>
            <person name="Culley D."/>
            <person name="Crous P.W."/>
            <person name="Fauchery L."/>
            <person name="Girlanda M."/>
            <person name="Hayes R.D."/>
            <person name="Keri Z."/>
            <person name="LaButti K."/>
            <person name="Lipzen A."/>
            <person name="Lombard V."/>
            <person name="Magnuson J."/>
            <person name="Maillard F."/>
            <person name="Murat C."/>
            <person name="Nolan M."/>
            <person name="Ohm R.A."/>
            <person name="Pangilinan J."/>
            <person name="Pereira M.F."/>
            <person name="Perotto S."/>
            <person name="Peter M."/>
            <person name="Pfister S."/>
            <person name="Riley R."/>
            <person name="Sitrit Y."/>
            <person name="Stielow J.B."/>
            <person name="Szollosi G."/>
            <person name="Zifcakova L."/>
            <person name="Stursova M."/>
            <person name="Spatafora J.W."/>
            <person name="Tedersoo L."/>
            <person name="Vaario L.M."/>
            <person name="Yamada A."/>
            <person name="Yan M."/>
            <person name="Wang P."/>
            <person name="Xu J."/>
            <person name="Bruns T."/>
            <person name="Baldrian P."/>
            <person name="Vilgalys R."/>
            <person name="Dunand C."/>
            <person name="Henrissat B."/>
            <person name="Grigoriev I.V."/>
            <person name="Hibbett D."/>
            <person name="Nagy L.G."/>
            <person name="Martin F.M."/>
        </authorList>
    </citation>
    <scope>NUCLEOTIDE SEQUENCE</scope>
    <source>
        <strain evidence="1">UH-Tt-Lm1</strain>
    </source>
</reference>
<name>A0A9P6L7G5_9AGAM</name>
<dbReference type="Proteomes" id="UP000736335">
    <property type="component" value="Unassembled WGS sequence"/>
</dbReference>
<dbReference type="AlphaFoldDB" id="A0A9P6L7G5"/>
<dbReference type="InterPro" id="IPR032675">
    <property type="entry name" value="LRR_dom_sf"/>
</dbReference>
<dbReference type="Gene3D" id="3.80.10.10">
    <property type="entry name" value="Ribonuclease Inhibitor"/>
    <property type="match status" value="1"/>
</dbReference>
<dbReference type="EMBL" id="WIUZ02000007">
    <property type="protein sequence ID" value="KAF9785487.1"/>
    <property type="molecule type" value="Genomic_DNA"/>
</dbReference>
<evidence type="ECO:0000313" key="2">
    <source>
        <dbReference type="Proteomes" id="UP000736335"/>
    </source>
</evidence>